<dbReference type="PANTHER" id="PTHR34386">
    <property type="entry name" value="GLUTAREDOXIN"/>
    <property type="match status" value="1"/>
</dbReference>
<sequence length="235" mass="27081">MRTIITALILLVSFNVLAQDLDMFLKKTDAFLKQHVTDGKVAYSKIYENTSELDELIVFAKSIKVSESSPKKYQAFWINAYNIFVIKGIVDHYPIKSPLDKTGFFDKTKYNIGDKSVTLNDIENKLLRAKFSDPRFHFVLVCGAVGCPPLINNAYLPSTLNDQLDTQTKLALNGDFIKVNTKRKRVSGSEILKWYKEDFVQNGSEIDFINTYREEKIPTDFKLSYFSYNWNLNKQ</sequence>
<evidence type="ECO:0000313" key="3">
    <source>
        <dbReference type="EMBL" id="MDT0558517.1"/>
    </source>
</evidence>
<dbReference type="RefSeq" id="WP_311427281.1">
    <property type="nucleotide sequence ID" value="NZ_JAVRIA010000003.1"/>
</dbReference>
<evidence type="ECO:0000313" key="4">
    <source>
        <dbReference type="Proteomes" id="UP001259492"/>
    </source>
</evidence>
<evidence type="ECO:0000256" key="1">
    <source>
        <dbReference type="SAM" id="SignalP"/>
    </source>
</evidence>
<gene>
    <name evidence="3" type="ORF">RM697_07665</name>
</gene>
<organism evidence="3 4">
    <name type="scientific">Microcosmobacter mediterraneus</name>
    <dbReference type="NCBI Taxonomy" id="3075607"/>
    <lineage>
        <taxon>Bacteria</taxon>
        <taxon>Pseudomonadati</taxon>
        <taxon>Bacteroidota</taxon>
        <taxon>Flavobacteriia</taxon>
        <taxon>Flavobacteriales</taxon>
        <taxon>Flavobacteriaceae</taxon>
        <taxon>Microcosmobacter</taxon>
    </lineage>
</organism>
<protein>
    <submittedName>
        <fullName evidence="3">DUF547 domain-containing protein</fullName>
    </submittedName>
</protein>
<dbReference type="Proteomes" id="UP001259492">
    <property type="component" value="Unassembled WGS sequence"/>
</dbReference>
<dbReference type="InterPro" id="IPR051548">
    <property type="entry name" value="Grx-like_ET"/>
</dbReference>
<reference evidence="3 4" key="1">
    <citation type="submission" date="2023-09" db="EMBL/GenBank/DDBJ databases">
        <authorList>
            <person name="Rey-Velasco X."/>
        </authorList>
    </citation>
    <scope>NUCLEOTIDE SEQUENCE [LARGE SCALE GENOMIC DNA]</scope>
    <source>
        <strain evidence="3 4">W332</strain>
    </source>
</reference>
<name>A0ABU2YK16_9FLAO</name>
<keyword evidence="4" id="KW-1185">Reference proteome</keyword>
<keyword evidence="1" id="KW-0732">Signal</keyword>
<dbReference type="PANTHER" id="PTHR34386:SF1">
    <property type="entry name" value="GLUTAREDOXIN-LIKE PROTEIN NRDH"/>
    <property type="match status" value="1"/>
</dbReference>
<evidence type="ECO:0000259" key="2">
    <source>
        <dbReference type="Pfam" id="PF04784"/>
    </source>
</evidence>
<comment type="caution">
    <text evidence="3">The sequence shown here is derived from an EMBL/GenBank/DDBJ whole genome shotgun (WGS) entry which is preliminary data.</text>
</comment>
<feature type="signal peptide" evidence="1">
    <location>
        <begin position="1"/>
        <end position="18"/>
    </location>
</feature>
<proteinExistence type="predicted"/>
<feature type="domain" description="DUF547" evidence="2">
    <location>
        <begin position="67"/>
        <end position="169"/>
    </location>
</feature>
<feature type="chain" id="PRO_5047022484" evidence="1">
    <location>
        <begin position="19"/>
        <end position="235"/>
    </location>
</feature>
<dbReference type="Pfam" id="PF04784">
    <property type="entry name" value="DUF547"/>
    <property type="match status" value="1"/>
</dbReference>
<dbReference type="EMBL" id="JAVRIA010000003">
    <property type="protein sequence ID" value="MDT0558517.1"/>
    <property type="molecule type" value="Genomic_DNA"/>
</dbReference>
<dbReference type="InterPro" id="IPR006869">
    <property type="entry name" value="DUF547"/>
</dbReference>
<accession>A0ABU2YK16</accession>